<evidence type="ECO:0000313" key="2">
    <source>
        <dbReference type="Proteomes" id="UP000290408"/>
    </source>
</evidence>
<dbReference type="Proteomes" id="UP000290408">
    <property type="component" value="Chromosome"/>
</dbReference>
<protein>
    <submittedName>
        <fullName evidence="1">Uncharacterized protein</fullName>
    </submittedName>
</protein>
<gene>
    <name evidence="1" type="ORF">EXU32_03610</name>
</gene>
<evidence type="ECO:0000313" key="1">
    <source>
        <dbReference type="EMBL" id="QBF45432.1"/>
    </source>
</evidence>
<accession>A0A4P6MS03</accession>
<sequence length="288" mass="29504">MSSSPSPAPRPAHPALSIALVSDAALFPPAALPMADALSAHARHRSGPHADVVGPFLVGVPAVTDLVAALDAGSPAPPAVGLVARPGTALEDIAAAFATLRGEGRTRLVSIDMAWQTGWRSIDPGDLPIHLEVGRGAPDAALADIASASDFADVRAKFRTGVTADWAWPDAAELAAFVLAAGRHYVPFVLTGGLHHVVRADHAVDGTADPQHGLLNVLVAVHASAGGGDAQTVRDLLEVREVQPLAEIVRGWSASDVAAVRAAFAGYGCCDVTDPIGELAELDLLSSR</sequence>
<dbReference type="RefSeq" id="WP_130628670.1">
    <property type="nucleotide sequence ID" value="NZ_CP036164.1"/>
</dbReference>
<dbReference type="STRING" id="1216970.GCA_001570985_00318"/>
<organism evidence="1 2">
    <name type="scientific">Janibacter limosus</name>
    <dbReference type="NCBI Taxonomy" id="53458"/>
    <lineage>
        <taxon>Bacteria</taxon>
        <taxon>Bacillati</taxon>
        <taxon>Actinomycetota</taxon>
        <taxon>Actinomycetes</taxon>
        <taxon>Micrococcales</taxon>
        <taxon>Intrasporangiaceae</taxon>
        <taxon>Janibacter</taxon>
    </lineage>
</organism>
<dbReference type="OrthoDB" id="9778153at2"/>
<dbReference type="AlphaFoldDB" id="A0A4P6MS03"/>
<keyword evidence="2" id="KW-1185">Reference proteome</keyword>
<dbReference type="KEGG" id="jli:EXU32_03610"/>
<name>A0A4P6MS03_9MICO</name>
<proteinExistence type="predicted"/>
<dbReference type="EMBL" id="CP036164">
    <property type="protein sequence ID" value="QBF45432.1"/>
    <property type="molecule type" value="Genomic_DNA"/>
</dbReference>
<reference evidence="1 2" key="1">
    <citation type="submission" date="2019-02" db="EMBL/GenBank/DDBJ databases">
        <title>Genomic data mining of an Antarctic deep-sea actinobacterium, Janibacterlimosus P3-3-X1.</title>
        <authorList>
            <person name="Liao L."/>
            <person name="Chen B."/>
        </authorList>
    </citation>
    <scope>NUCLEOTIDE SEQUENCE [LARGE SCALE GENOMIC DNA]</scope>
    <source>
        <strain evidence="1 2">P3-3-X1</strain>
    </source>
</reference>